<dbReference type="AlphaFoldDB" id="A0A183I7X4"/>
<organism evidence="4">
    <name type="scientific">Onchocerca flexuosa</name>
    <dbReference type="NCBI Taxonomy" id="387005"/>
    <lineage>
        <taxon>Eukaryota</taxon>
        <taxon>Metazoa</taxon>
        <taxon>Ecdysozoa</taxon>
        <taxon>Nematoda</taxon>
        <taxon>Chromadorea</taxon>
        <taxon>Rhabditida</taxon>
        <taxon>Spirurina</taxon>
        <taxon>Spiruromorpha</taxon>
        <taxon>Filarioidea</taxon>
        <taxon>Onchocercidae</taxon>
        <taxon>Onchocerca</taxon>
    </lineage>
</organism>
<feature type="compositionally biased region" description="Polar residues" evidence="1">
    <location>
        <begin position="164"/>
        <end position="182"/>
    </location>
</feature>
<gene>
    <name evidence="2" type="ORF">OFLC_LOCUS15836</name>
</gene>
<evidence type="ECO:0000256" key="1">
    <source>
        <dbReference type="SAM" id="MobiDB-lite"/>
    </source>
</evidence>
<proteinExistence type="predicted"/>
<evidence type="ECO:0000313" key="3">
    <source>
        <dbReference type="Proteomes" id="UP000267606"/>
    </source>
</evidence>
<dbReference type="EMBL" id="UZAJ01043017">
    <property type="protein sequence ID" value="VDP24194.1"/>
    <property type="molecule type" value="Genomic_DNA"/>
</dbReference>
<evidence type="ECO:0000313" key="2">
    <source>
        <dbReference type="EMBL" id="VDP24194.1"/>
    </source>
</evidence>
<feature type="region of interest" description="Disordered" evidence="1">
    <location>
        <begin position="149"/>
        <end position="182"/>
    </location>
</feature>
<dbReference type="Proteomes" id="UP000267606">
    <property type="component" value="Unassembled WGS sequence"/>
</dbReference>
<evidence type="ECO:0000313" key="4">
    <source>
        <dbReference type="WBParaSite" id="OFLC_0001584901-mRNA-1"/>
    </source>
</evidence>
<dbReference type="STRING" id="387005.A0A183I7X4"/>
<protein>
    <submittedName>
        <fullName evidence="2 4">Uncharacterized protein</fullName>
    </submittedName>
</protein>
<accession>A0A183I7X4</accession>
<keyword evidence="3" id="KW-1185">Reference proteome</keyword>
<dbReference type="WBParaSite" id="OFLC_0001584901-mRNA-1">
    <property type="protein sequence ID" value="OFLC_0001584901-mRNA-1"/>
    <property type="gene ID" value="OFLC_0001584901"/>
</dbReference>
<name>A0A183I7X4_9BILA</name>
<reference evidence="4" key="1">
    <citation type="submission" date="2016-06" db="UniProtKB">
        <authorList>
            <consortium name="WormBaseParasite"/>
        </authorList>
    </citation>
    <scope>IDENTIFICATION</scope>
</reference>
<sequence length="182" mass="18942">MFNKRNLIIFPVSASYCGIESTPSSSVCRISGTQRDSSTRLQETATSSRVIVAPPGSSATLQPNSKHRETTFGIDEDCWRSSGTAMFTNGKPQLASGSSSTTTSAATTIHRLSGINGHQSVCRKSTNSTSNVSVSNGFASGSTVNRFVPNGSIGGSPLRGHSPRTVSNSKLQNGGSPRSSLA</sequence>
<reference evidence="2 3" key="2">
    <citation type="submission" date="2018-11" db="EMBL/GenBank/DDBJ databases">
        <authorList>
            <consortium name="Pathogen Informatics"/>
        </authorList>
    </citation>
    <scope>NUCLEOTIDE SEQUENCE [LARGE SCALE GENOMIC DNA]</scope>
</reference>